<dbReference type="EMBL" id="JAHLFT010000005">
    <property type="protein sequence ID" value="MBU3827595.1"/>
    <property type="molecule type" value="Genomic_DNA"/>
</dbReference>
<dbReference type="GO" id="GO:0006508">
    <property type="term" value="P:proteolysis"/>
    <property type="evidence" value="ECO:0007669"/>
    <property type="project" value="InterPro"/>
</dbReference>
<dbReference type="Proteomes" id="UP000823844">
    <property type="component" value="Unassembled WGS sequence"/>
</dbReference>
<accession>A0A9E2KQB1</accession>
<dbReference type="InterPro" id="IPR001375">
    <property type="entry name" value="Peptidase_S9_cat"/>
</dbReference>
<dbReference type="AlphaFoldDB" id="A0A9E2KQB1"/>
<name>A0A9E2KQB1_9LACO</name>
<dbReference type="InterPro" id="IPR029058">
    <property type="entry name" value="AB_hydrolase_fold"/>
</dbReference>
<dbReference type="Pfam" id="PF00326">
    <property type="entry name" value="Peptidase_S9"/>
    <property type="match status" value="1"/>
</dbReference>
<proteinExistence type="predicted"/>
<dbReference type="SUPFAM" id="SSF53474">
    <property type="entry name" value="alpha/beta-Hydrolases"/>
    <property type="match status" value="1"/>
</dbReference>
<sequence length="107" mass="11997">MTTNLLPVSTYDPTHIPETVNVSGFEVGGAYFRTAQLLPIYQTAEHYNREALLIHGLADKVVSPNASRKFHTLLPKSELHLIPDEGHMFKGKNRPEVLKLGSEFLIK</sequence>
<reference evidence="2" key="1">
    <citation type="journal article" date="2021" name="PeerJ">
        <title>Extensive microbial diversity within the chicken gut microbiome revealed by metagenomics and culture.</title>
        <authorList>
            <person name="Gilroy R."/>
            <person name="Ravi A."/>
            <person name="Getino M."/>
            <person name="Pursley I."/>
            <person name="Horton D.L."/>
            <person name="Alikhan N.F."/>
            <person name="Baker D."/>
            <person name="Gharbi K."/>
            <person name="Hall N."/>
            <person name="Watson M."/>
            <person name="Adriaenssens E.M."/>
            <person name="Foster-Nyarko E."/>
            <person name="Jarju S."/>
            <person name="Secka A."/>
            <person name="Antonio M."/>
            <person name="Oren A."/>
            <person name="Chaudhuri R.R."/>
            <person name="La Ragione R."/>
            <person name="Hildebrand F."/>
            <person name="Pallen M.J."/>
        </authorList>
    </citation>
    <scope>NUCLEOTIDE SEQUENCE</scope>
    <source>
        <strain evidence="2">F6-686</strain>
    </source>
</reference>
<evidence type="ECO:0000259" key="1">
    <source>
        <dbReference type="Pfam" id="PF00326"/>
    </source>
</evidence>
<gene>
    <name evidence="2" type="ORF">H9806_00165</name>
</gene>
<evidence type="ECO:0000313" key="3">
    <source>
        <dbReference type="Proteomes" id="UP000823844"/>
    </source>
</evidence>
<dbReference type="GO" id="GO:0008236">
    <property type="term" value="F:serine-type peptidase activity"/>
    <property type="evidence" value="ECO:0007669"/>
    <property type="project" value="InterPro"/>
</dbReference>
<feature type="domain" description="Peptidase S9 prolyl oligopeptidase catalytic" evidence="1">
    <location>
        <begin position="44"/>
        <end position="105"/>
    </location>
</feature>
<evidence type="ECO:0000313" key="2">
    <source>
        <dbReference type="EMBL" id="MBU3827595.1"/>
    </source>
</evidence>
<dbReference type="Gene3D" id="3.40.50.1820">
    <property type="entry name" value="alpha/beta hydrolase"/>
    <property type="match status" value="1"/>
</dbReference>
<organism evidence="2 3">
    <name type="scientific">Candidatus Lactobacillus pullistercoris</name>
    <dbReference type="NCBI Taxonomy" id="2838636"/>
    <lineage>
        <taxon>Bacteria</taxon>
        <taxon>Bacillati</taxon>
        <taxon>Bacillota</taxon>
        <taxon>Bacilli</taxon>
        <taxon>Lactobacillales</taxon>
        <taxon>Lactobacillaceae</taxon>
        <taxon>Lactobacillus</taxon>
    </lineage>
</organism>
<comment type="caution">
    <text evidence="2">The sequence shown here is derived from an EMBL/GenBank/DDBJ whole genome shotgun (WGS) entry which is preliminary data.</text>
</comment>
<protein>
    <submittedName>
        <fullName evidence="2">Prolyl oligopeptidase family serine peptidase</fullName>
    </submittedName>
</protein>
<reference evidence="2" key="2">
    <citation type="submission" date="2021-04" db="EMBL/GenBank/DDBJ databases">
        <authorList>
            <person name="Gilroy R."/>
        </authorList>
    </citation>
    <scope>NUCLEOTIDE SEQUENCE</scope>
    <source>
        <strain evidence="2">F6-686</strain>
    </source>
</reference>